<feature type="compositionally biased region" description="Basic residues" evidence="1">
    <location>
        <begin position="64"/>
        <end position="80"/>
    </location>
</feature>
<keyword evidence="3" id="KW-1185">Reference proteome</keyword>
<dbReference type="Proteomes" id="UP000766570">
    <property type="component" value="Unassembled WGS sequence"/>
</dbReference>
<accession>A0ABS4WF28</accession>
<evidence type="ECO:0000313" key="2">
    <source>
        <dbReference type="EMBL" id="MBP2374802.1"/>
    </source>
</evidence>
<evidence type="ECO:0000256" key="1">
    <source>
        <dbReference type="SAM" id="MobiDB-lite"/>
    </source>
</evidence>
<protein>
    <submittedName>
        <fullName evidence="2">Uncharacterized protein</fullName>
    </submittedName>
</protein>
<feature type="compositionally biased region" description="Low complexity" evidence="1">
    <location>
        <begin position="81"/>
        <end position="92"/>
    </location>
</feature>
<reference evidence="2 3" key="1">
    <citation type="submission" date="2021-03" db="EMBL/GenBank/DDBJ databases">
        <title>Sequencing the genomes of 1000 actinobacteria strains.</title>
        <authorList>
            <person name="Klenk H.-P."/>
        </authorList>
    </citation>
    <scope>NUCLEOTIDE SEQUENCE [LARGE SCALE GENOMIC DNA]</scope>
    <source>
        <strain evidence="2 3">DSM 15454</strain>
    </source>
</reference>
<feature type="region of interest" description="Disordered" evidence="1">
    <location>
        <begin position="35"/>
        <end position="92"/>
    </location>
</feature>
<gene>
    <name evidence="2" type="ORF">JOF46_002714</name>
</gene>
<dbReference type="EMBL" id="JAGIOE010000001">
    <property type="protein sequence ID" value="MBP2374802.1"/>
    <property type="molecule type" value="Genomic_DNA"/>
</dbReference>
<proteinExistence type="predicted"/>
<comment type="caution">
    <text evidence="2">The sequence shown here is derived from an EMBL/GenBank/DDBJ whole genome shotgun (WGS) entry which is preliminary data.</text>
</comment>
<sequence>MFQGRSTGEPWAGMSWIGTLHRAWNLAWVPRPWHQAVRSGGPRPRRAGHDRGGPPRARAGLRGPGRRRQGCTTGRPRRNRPAGLRRPPGAAVPRVSVGLRAVRRQSQDGLLSGSFLRFSWSITIQEGPDASPDHGTPDAPKSARKITALRHPHHAQIRRADNPVQGSALIQGSPCGTDIETLTRSFKHAQQLGSDPGQDAGGLLELGHLRQSLRGRGTTRGPQHL</sequence>
<organism evidence="2 3">
    <name type="scientific">Paeniglutamicibacter psychrophenolicus</name>
    <dbReference type="NCBI Taxonomy" id="257454"/>
    <lineage>
        <taxon>Bacteria</taxon>
        <taxon>Bacillati</taxon>
        <taxon>Actinomycetota</taxon>
        <taxon>Actinomycetes</taxon>
        <taxon>Micrococcales</taxon>
        <taxon>Micrococcaceae</taxon>
        <taxon>Paeniglutamicibacter</taxon>
    </lineage>
</organism>
<name>A0ABS4WF28_9MICC</name>
<evidence type="ECO:0000313" key="3">
    <source>
        <dbReference type="Proteomes" id="UP000766570"/>
    </source>
</evidence>